<feature type="modified residue" description="4-aspartylphosphate" evidence="5">
    <location>
        <position position="55"/>
    </location>
</feature>
<dbReference type="Proteomes" id="UP000032233">
    <property type="component" value="Unassembled WGS sequence"/>
</dbReference>
<dbReference type="PROSITE" id="PS50043">
    <property type="entry name" value="HTH_LUXR_2"/>
    <property type="match status" value="2"/>
</dbReference>
<evidence type="ECO:0000313" key="9">
    <source>
        <dbReference type="Proteomes" id="UP000032233"/>
    </source>
</evidence>
<dbReference type="InterPro" id="IPR036388">
    <property type="entry name" value="WH-like_DNA-bd_sf"/>
</dbReference>
<feature type="domain" description="HTH luxR-type" evidence="6">
    <location>
        <begin position="147"/>
        <end position="212"/>
    </location>
</feature>
<evidence type="ECO:0000256" key="2">
    <source>
        <dbReference type="ARBA" id="ARBA00023015"/>
    </source>
</evidence>
<evidence type="ECO:0000256" key="3">
    <source>
        <dbReference type="ARBA" id="ARBA00023125"/>
    </source>
</evidence>
<dbReference type="InterPro" id="IPR058245">
    <property type="entry name" value="NreC/VraR/RcsB-like_REC"/>
</dbReference>
<name>A0A0D2GC18_9BACT</name>
<dbReference type="GO" id="GO:0006355">
    <property type="term" value="P:regulation of DNA-templated transcription"/>
    <property type="evidence" value="ECO:0007669"/>
    <property type="project" value="InterPro"/>
</dbReference>
<dbReference type="SUPFAM" id="SSF52172">
    <property type="entry name" value="CheY-like"/>
    <property type="match status" value="1"/>
</dbReference>
<dbReference type="FunCoup" id="A0A0D2GC18">
    <property type="interactions" value="185"/>
</dbReference>
<sequence length="309" mass="34017">MNVTILLVDDHELFRFGLKSALEYINGFKVVGEAADGRSAVKLALEIKPSIVLMDISMPNMNGIDATREIVKNNSKISVIGLSMHSDPGQVEQMFRNGAKGYILKDCSFSEFEKCIKNVAQGYTYLCPKLLEVVDSKVIGIGSGDLPGNKKVELTPREKEVLRLITDGKTNNQIAETLIVAVKTVDTHRKKIMDKLGIRTVAGLTKYALREGLTCLETTEQINESDSKEIGKTKDSLHNTKKVKLTPREREVLQLIAEGNTNKQIAEALIVSVKTVETHRGKIMDKLGIRSVAGLTKYALGKGLTSLEF</sequence>
<evidence type="ECO:0008006" key="10">
    <source>
        <dbReference type="Google" id="ProtNLM"/>
    </source>
</evidence>
<dbReference type="PROSITE" id="PS50110">
    <property type="entry name" value="RESPONSE_REGULATORY"/>
    <property type="match status" value="1"/>
</dbReference>
<gene>
    <name evidence="8" type="ORF">X474_19055</name>
</gene>
<dbReference type="PANTHER" id="PTHR43214:SF41">
    <property type="entry name" value="NITRATE_NITRITE RESPONSE REGULATOR PROTEIN NARP"/>
    <property type="match status" value="1"/>
</dbReference>
<feature type="domain" description="Response regulatory" evidence="7">
    <location>
        <begin position="4"/>
        <end position="120"/>
    </location>
</feature>
<dbReference type="GO" id="GO:0000160">
    <property type="term" value="P:phosphorelay signal transduction system"/>
    <property type="evidence" value="ECO:0007669"/>
    <property type="project" value="InterPro"/>
</dbReference>
<keyword evidence="1 5" id="KW-0597">Phosphoprotein</keyword>
<dbReference type="AlphaFoldDB" id="A0A0D2GC18"/>
<evidence type="ECO:0000256" key="4">
    <source>
        <dbReference type="ARBA" id="ARBA00023163"/>
    </source>
</evidence>
<dbReference type="SMART" id="SM00448">
    <property type="entry name" value="REC"/>
    <property type="match status" value="1"/>
</dbReference>
<dbReference type="InterPro" id="IPR016032">
    <property type="entry name" value="Sig_transdc_resp-reg_C-effctor"/>
</dbReference>
<evidence type="ECO:0000256" key="5">
    <source>
        <dbReference type="PROSITE-ProRule" id="PRU00169"/>
    </source>
</evidence>
<feature type="domain" description="HTH luxR-type" evidence="6">
    <location>
        <begin position="238"/>
        <end position="303"/>
    </location>
</feature>
<dbReference type="Gene3D" id="1.10.10.10">
    <property type="entry name" value="Winged helix-like DNA-binding domain superfamily/Winged helix DNA-binding domain"/>
    <property type="match status" value="1"/>
</dbReference>
<evidence type="ECO:0000259" key="6">
    <source>
        <dbReference type="PROSITE" id="PS50043"/>
    </source>
</evidence>
<dbReference type="InterPro" id="IPR039420">
    <property type="entry name" value="WalR-like"/>
</dbReference>
<dbReference type="EMBL" id="AZAC01000032">
    <property type="protein sequence ID" value="KIX12432.1"/>
    <property type="molecule type" value="Genomic_DNA"/>
</dbReference>
<protein>
    <recommendedName>
        <fullName evidence="10">LuxR family transcriptional regulator</fullName>
    </recommendedName>
</protein>
<evidence type="ECO:0000313" key="8">
    <source>
        <dbReference type="EMBL" id="KIX12432.1"/>
    </source>
</evidence>
<dbReference type="STRING" id="1429043.X474_19055"/>
<dbReference type="PANTHER" id="PTHR43214">
    <property type="entry name" value="TWO-COMPONENT RESPONSE REGULATOR"/>
    <property type="match status" value="1"/>
</dbReference>
<evidence type="ECO:0000256" key="1">
    <source>
        <dbReference type="ARBA" id="ARBA00022553"/>
    </source>
</evidence>
<dbReference type="SMART" id="SM00421">
    <property type="entry name" value="HTH_LUXR"/>
    <property type="match status" value="2"/>
</dbReference>
<dbReference type="CDD" id="cd06170">
    <property type="entry name" value="LuxR_C_like"/>
    <property type="match status" value="2"/>
</dbReference>
<dbReference type="SUPFAM" id="SSF46894">
    <property type="entry name" value="C-terminal effector domain of the bipartite response regulators"/>
    <property type="match status" value="2"/>
</dbReference>
<comment type="caution">
    <text evidence="8">The sequence shown here is derived from an EMBL/GenBank/DDBJ whole genome shotgun (WGS) entry which is preliminary data.</text>
</comment>
<dbReference type="Pfam" id="PF00072">
    <property type="entry name" value="Response_reg"/>
    <property type="match status" value="1"/>
</dbReference>
<keyword evidence="9" id="KW-1185">Reference proteome</keyword>
<accession>A0A0D2GC18</accession>
<dbReference type="InterPro" id="IPR001789">
    <property type="entry name" value="Sig_transdc_resp-reg_receiver"/>
</dbReference>
<keyword evidence="3" id="KW-0238">DNA-binding</keyword>
<proteinExistence type="predicted"/>
<dbReference type="Gene3D" id="3.40.50.2300">
    <property type="match status" value="1"/>
</dbReference>
<keyword evidence="2" id="KW-0805">Transcription regulation</keyword>
<dbReference type="GO" id="GO:0003677">
    <property type="term" value="F:DNA binding"/>
    <property type="evidence" value="ECO:0007669"/>
    <property type="project" value="UniProtKB-KW"/>
</dbReference>
<dbReference type="Pfam" id="PF00196">
    <property type="entry name" value="GerE"/>
    <property type="match status" value="2"/>
</dbReference>
<dbReference type="InParanoid" id="A0A0D2GC18"/>
<organism evidence="8 9">
    <name type="scientific">Dethiosulfatarculus sandiegensis</name>
    <dbReference type="NCBI Taxonomy" id="1429043"/>
    <lineage>
        <taxon>Bacteria</taxon>
        <taxon>Pseudomonadati</taxon>
        <taxon>Thermodesulfobacteriota</taxon>
        <taxon>Desulfarculia</taxon>
        <taxon>Desulfarculales</taxon>
        <taxon>Desulfarculaceae</taxon>
        <taxon>Dethiosulfatarculus</taxon>
    </lineage>
</organism>
<keyword evidence="4" id="KW-0804">Transcription</keyword>
<reference evidence="8 9" key="1">
    <citation type="submission" date="2013-11" db="EMBL/GenBank/DDBJ databases">
        <title>Metagenomic analysis of a methanogenic consortium involved in long chain n-alkane degradation.</title>
        <authorList>
            <person name="Davidova I.A."/>
            <person name="Callaghan A.V."/>
            <person name="Wawrik B."/>
            <person name="Pruitt S."/>
            <person name="Marks C."/>
            <person name="Duncan K.E."/>
            <person name="Suflita J.M."/>
        </authorList>
    </citation>
    <scope>NUCLEOTIDE SEQUENCE [LARGE SCALE GENOMIC DNA]</scope>
    <source>
        <strain evidence="8 9">SPR</strain>
    </source>
</reference>
<dbReference type="InterPro" id="IPR000792">
    <property type="entry name" value="Tscrpt_reg_LuxR_C"/>
</dbReference>
<evidence type="ECO:0000259" key="7">
    <source>
        <dbReference type="PROSITE" id="PS50110"/>
    </source>
</evidence>
<dbReference type="CDD" id="cd17535">
    <property type="entry name" value="REC_NarL-like"/>
    <property type="match status" value="1"/>
</dbReference>
<dbReference type="InterPro" id="IPR011006">
    <property type="entry name" value="CheY-like_superfamily"/>
</dbReference>
<dbReference type="PRINTS" id="PR00038">
    <property type="entry name" value="HTHLUXR"/>
</dbReference>